<dbReference type="EMBL" id="JAGGKV010000002">
    <property type="protein sequence ID" value="MBP1961683.1"/>
    <property type="molecule type" value="Genomic_DNA"/>
</dbReference>
<evidence type="ECO:0000313" key="2">
    <source>
        <dbReference type="Proteomes" id="UP001519344"/>
    </source>
</evidence>
<name>A0ABS4HSU6_9BACL</name>
<evidence type="ECO:0000313" key="1">
    <source>
        <dbReference type="EMBL" id="MBP1961683.1"/>
    </source>
</evidence>
<dbReference type="Proteomes" id="UP001519344">
    <property type="component" value="Unassembled WGS sequence"/>
</dbReference>
<organism evidence="1 2">
    <name type="scientific">Paenibacillus aceris</name>
    <dbReference type="NCBI Taxonomy" id="869555"/>
    <lineage>
        <taxon>Bacteria</taxon>
        <taxon>Bacillati</taxon>
        <taxon>Bacillota</taxon>
        <taxon>Bacilli</taxon>
        <taxon>Bacillales</taxon>
        <taxon>Paenibacillaceae</taxon>
        <taxon>Paenibacillus</taxon>
    </lineage>
</organism>
<reference evidence="1 2" key="1">
    <citation type="submission" date="2021-03" db="EMBL/GenBank/DDBJ databases">
        <title>Genomic Encyclopedia of Type Strains, Phase IV (KMG-IV): sequencing the most valuable type-strain genomes for metagenomic binning, comparative biology and taxonomic classification.</title>
        <authorList>
            <person name="Goeker M."/>
        </authorList>
    </citation>
    <scope>NUCLEOTIDE SEQUENCE [LARGE SCALE GENOMIC DNA]</scope>
    <source>
        <strain evidence="1 2">DSM 24950</strain>
    </source>
</reference>
<accession>A0ABS4HSU6</accession>
<keyword evidence="2" id="KW-1185">Reference proteome</keyword>
<protein>
    <submittedName>
        <fullName evidence="1">Uncharacterized protein</fullName>
    </submittedName>
</protein>
<gene>
    <name evidence="1" type="ORF">J2Z65_000881</name>
</gene>
<sequence>MNLLFIVCYRGKPMCPPLPKLAASEKMQKLSLFFSNLELIEVQQKKVAN</sequence>
<comment type="caution">
    <text evidence="1">The sequence shown here is derived from an EMBL/GenBank/DDBJ whole genome shotgun (WGS) entry which is preliminary data.</text>
</comment>
<proteinExistence type="predicted"/>